<dbReference type="OrthoDB" id="415696at2759"/>
<proteinExistence type="predicted"/>
<keyword evidence="5" id="KW-0676">Redox-active center</keyword>
<dbReference type="GO" id="GO:0015036">
    <property type="term" value="F:disulfide oxidoreductase activity"/>
    <property type="evidence" value="ECO:0007669"/>
    <property type="project" value="UniProtKB-ARBA"/>
</dbReference>
<dbReference type="Pfam" id="PF00462">
    <property type="entry name" value="Glutaredoxin"/>
    <property type="match status" value="1"/>
</dbReference>
<dbReference type="NCBIfam" id="TIGR00365">
    <property type="entry name" value="Grx4 family monothiol glutaredoxin"/>
    <property type="match status" value="1"/>
</dbReference>
<dbReference type="InterPro" id="IPR004480">
    <property type="entry name" value="Monothiol_GRX-rel"/>
</dbReference>
<keyword evidence="2" id="KW-0479">Metal-binding</keyword>
<keyword evidence="3" id="KW-0408">Iron</keyword>
<name>A0A5C5FPL1_9BASI</name>
<evidence type="ECO:0000313" key="9">
    <source>
        <dbReference type="Proteomes" id="UP000311382"/>
    </source>
</evidence>
<accession>A0A5C5FPL1</accession>
<evidence type="ECO:0000259" key="7">
    <source>
        <dbReference type="Pfam" id="PF00462"/>
    </source>
</evidence>
<dbReference type="InterPro" id="IPR002109">
    <property type="entry name" value="Glutaredoxin"/>
</dbReference>
<sequence length="165" mass="17935">MFAALRASPRASSSLLLSSATRPLASPSALRLLAHRRNLSDDARRKIDNVVSSNPLVLFMKGTPQMPQCGFSRAVCQILEVNGVPESKIVAFNCLEDQELREGIKEYSSWPTIPQLYLGGEFVGGCDIALQLHQSGELEKLLVEQGVIEADPSDKEQAGDAQAKQ</sequence>
<evidence type="ECO:0000313" key="8">
    <source>
        <dbReference type="EMBL" id="TNY18229.1"/>
    </source>
</evidence>
<keyword evidence="4" id="KW-0411">Iron-sulfur</keyword>
<gene>
    <name evidence="8" type="ORF">DMC30DRAFT_403669</name>
</gene>
<dbReference type="EMBL" id="SOZI01000149">
    <property type="protein sequence ID" value="TNY18229.1"/>
    <property type="molecule type" value="Genomic_DNA"/>
</dbReference>
<keyword evidence="9" id="KW-1185">Reference proteome</keyword>
<keyword evidence="1" id="KW-0001">2Fe-2S</keyword>
<feature type="domain" description="Glutaredoxin" evidence="7">
    <location>
        <begin position="57"/>
        <end position="123"/>
    </location>
</feature>
<dbReference type="InterPro" id="IPR036249">
    <property type="entry name" value="Thioredoxin-like_sf"/>
</dbReference>
<evidence type="ECO:0000256" key="2">
    <source>
        <dbReference type="ARBA" id="ARBA00022723"/>
    </source>
</evidence>
<dbReference type="GO" id="GO:0046872">
    <property type="term" value="F:metal ion binding"/>
    <property type="evidence" value="ECO:0007669"/>
    <property type="project" value="UniProtKB-KW"/>
</dbReference>
<dbReference type="FunFam" id="3.40.30.10:FF:000005">
    <property type="entry name" value="Glutaredoxin 5"/>
    <property type="match status" value="1"/>
</dbReference>
<dbReference type="GO" id="GO:0051537">
    <property type="term" value="F:2 iron, 2 sulfur cluster binding"/>
    <property type="evidence" value="ECO:0007669"/>
    <property type="project" value="UniProtKB-KW"/>
</dbReference>
<dbReference type="PANTHER" id="PTHR10293:SF16">
    <property type="entry name" value="GLUTAREDOXIN-RELATED PROTEIN 5, MITOCHONDRIAL"/>
    <property type="match status" value="1"/>
</dbReference>
<organism evidence="8 9">
    <name type="scientific">Rhodotorula diobovata</name>
    <dbReference type="NCBI Taxonomy" id="5288"/>
    <lineage>
        <taxon>Eukaryota</taxon>
        <taxon>Fungi</taxon>
        <taxon>Dikarya</taxon>
        <taxon>Basidiomycota</taxon>
        <taxon>Pucciniomycotina</taxon>
        <taxon>Microbotryomycetes</taxon>
        <taxon>Sporidiobolales</taxon>
        <taxon>Sporidiobolaceae</taxon>
        <taxon>Rhodotorula</taxon>
    </lineage>
</organism>
<reference evidence="8 9" key="1">
    <citation type="submission" date="2019-03" db="EMBL/GenBank/DDBJ databases">
        <title>Rhodosporidium diobovatum UCD-FST 08-225 genome sequencing, assembly, and annotation.</title>
        <authorList>
            <person name="Fakankun I.U."/>
            <person name="Fristensky B."/>
            <person name="Levin D.B."/>
        </authorList>
    </citation>
    <scope>NUCLEOTIDE SEQUENCE [LARGE SCALE GENOMIC DNA]</scope>
    <source>
        <strain evidence="8 9">UCD-FST 08-225</strain>
    </source>
</reference>
<dbReference type="AlphaFoldDB" id="A0A5C5FPL1"/>
<evidence type="ECO:0000256" key="6">
    <source>
        <dbReference type="ARBA" id="ARBA00067618"/>
    </source>
</evidence>
<dbReference type="Gene3D" id="3.40.30.10">
    <property type="entry name" value="Glutaredoxin"/>
    <property type="match status" value="1"/>
</dbReference>
<dbReference type="PANTHER" id="PTHR10293">
    <property type="entry name" value="GLUTAREDOXIN FAMILY MEMBER"/>
    <property type="match status" value="1"/>
</dbReference>
<protein>
    <recommendedName>
        <fullName evidence="6">Monothiol glutaredoxin-5, mitochondrial</fullName>
    </recommendedName>
</protein>
<dbReference type="GO" id="GO:0005759">
    <property type="term" value="C:mitochondrial matrix"/>
    <property type="evidence" value="ECO:0007669"/>
    <property type="project" value="TreeGrafter"/>
</dbReference>
<evidence type="ECO:0000256" key="3">
    <source>
        <dbReference type="ARBA" id="ARBA00023004"/>
    </source>
</evidence>
<comment type="caution">
    <text evidence="8">The sequence shown here is derived from an EMBL/GenBank/DDBJ whole genome shotgun (WGS) entry which is preliminary data.</text>
</comment>
<dbReference type="InterPro" id="IPR033658">
    <property type="entry name" value="GRX_PICOT-like"/>
</dbReference>
<dbReference type="PROSITE" id="PS51354">
    <property type="entry name" value="GLUTAREDOXIN_2"/>
    <property type="match status" value="1"/>
</dbReference>
<dbReference type="SUPFAM" id="SSF52833">
    <property type="entry name" value="Thioredoxin-like"/>
    <property type="match status" value="1"/>
</dbReference>
<evidence type="ECO:0000256" key="1">
    <source>
        <dbReference type="ARBA" id="ARBA00022714"/>
    </source>
</evidence>
<dbReference type="Proteomes" id="UP000311382">
    <property type="component" value="Unassembled WGS sequence"/>
</dbReference>
<dbReference type="GO" id="GO:0044571">
    <property type="term" value="P:[2Fe-2S] cluster assembly"/>
    <property type="evidence" value="ECO:0007669"/>
    <property type="project" value="UniProtKB-ARBA"/>
</dbReference>
<evidence type="ECO:0000256" key="4">
    <source>
        <dbReference type="ARBA" id="ARBA00023014"/>
    </source>
</evidence>
<dbReference type="CDD" id="cd03028">
    <property type="entry name" value="GRX_PICOT_like"/>
    <property type="match status" value="1"/>
</dbReference>
<dbReference type="STRING" id="5288.A0A5C5FPL1"/>
<evidence type="ECO:0000256" key="5">
    <source>
        <dbReference type="ARBA" id="ARBA00023284"/>
    </source>
</evidence>